<dbReference type="PANTHER" id="PTHR43133">
    <property type="entry name" value="RNA POLYMERASE ECF-TYPE SIGMA FACTO"/>
    <property type="match status" value="1"/>
</dbReference>
<keyword evidence="2" id="KW-0805">Transcription regulation</keyword>
<dbReference type="InterPro" id="IPR014284">
    <property type="entry name" value="RNA_pol_sigma-70_dom"/>
</dbReference>
<dbReference type="GO" id="GO:0016987">
    <property type="term" value="F:sigma factor activity"/>
    <property type="evidence" value="ECO:0007669"/>
    <property type="project" value="UniProtKB-KW"/>
</dbReference>
<dbReference type="NCBIfam" id="TIGR02937">
    <property type="entry name" value="sigma70-ECF"/>
    <property type="match status" value="1"/>
</dbReference>
<organism evidence="9 10">
    <name type="scientific">Engelhardtia mirabilis</name>
    <dbReference type="NCBI Taxonomy" id="2528011"/>
    <lineage>
        <taxon>Bacteria</taxon>
        <taxon>Pseudomonadati</taxon>
        <taxon>Planctomycetota</taxon>
        <taxon>Planctomycetia</taxon>
        <taxon>Planctomycetia incertae sedis</taxon>
        <taxon>Engelhardtia</taxon>
    </lineage>
</organism>
<keyword evidence="3" id="KW-0731">Sigma factor</keyword>
<dbReference type="GO" id="GO:0006352">
    <property type="term" value="P:DNA-templated transcription initiation"/>
    <property type="evidence" value="ECO:0007669"/>
    <property type="project" value="InterPro"/>
</dbReference>
<comment type="similarity">
    <text evidence="1">Belongs to the sigma-70 factor family. ECF subfamily.</text>
</comment>
<dbReference type="KEGG" id="pbap:Pla133_26540"/>
<feature type="domain" description="RNA polymerase sigma-70 region 2" evidence="7">
    <location>
        <begin position="7"/>
        <end position="70"/>
    </location>
</feature>
<feature type="compositionally biased region" description="Basic and acidic residues" evidence="6">
    <location>
        <begin position="88"/>
        <end position="102"/>
    </location>
</feature>
<dbReference type="CDD" id="cd06171">
    <property type="entry name" value="Sigma70_r4"/>
    <property type="match status" value="1"/>
</dbReference>
<keyword evidence="5" id="KW-0804">Transcription</keyword>
<evidence type="ECO:0000259" key="7">
    <source>
        <dbReference type="Pfam" id="PF04542"/>
    </source>
</evidence>
<name>A0A518BKS5_9BACT</name>
<dbReference type="InterPro" id="IPR039425">
    <property type="entry name" value="RNA_pol_sigma-70-like"/>
</dbReference>
<dbReference type="InterPro" id="IPR013325">
    <property type="entry name" value="RNA_pol_sigma_r2"/>
</dbReference>
<evidence type="ECO:0000313" key="9">
    <source>
        <dbReference type="EMBL" id="QDU67566.1"/>
    </source>
</evidence>
<evidence type="ECO:0000313" key="10">
    <source>
        <dbReference type="Proteomes" id="UP000316921"/>
    </source>
</evidence>
<evidence type="ECO:0000256" key="5">
    <source>
        <dbReference type="ARBA" id="ARBA00023163"/>
    </source>
</evidence>
<dbReference type="InterPro" id="IPR013249">
    <property type="entry name" value="RNA_pol_sigma70_r4_t2"/>
</dbReference>
<dbReference type="Gene3D" id="1.10.10.10">
    <property type="entry name" value="Winged helix-like DNA-binding domain superfamily/Winged helix DNA-binding domain"/>
    <property type="match status" value="1"/>
</dbReference>
<dbReference type="RefSeq" id="WP_419191484.1">
    <property type="nucleotide sequence ID" value="NZ_CP036287.1"/>
</dbReference>
<dbReference type="Pfam" id="PF08281">
    <property type="entry name" value="Sigma70_r4_2"/>
    <property type="match status" value="1"/>
</dbReference>
<gene>
    <name evidence="9" type="primary">sigW_13</name>
    <name evidence="9" type="ORF">Pla133_26540</name>
</gene>
<dbReference type="EMBL" id="CP036287">
    <property type="protein sequence ID" value="QDU67566.1"/>
    <property type="molecule type" value="Genomic_DNA"/>
</dbReference>
<keyword evidence="4" id="KW-0238">DNA-binding</keyword>
<dbReference type="InterPro" id="IPR036388">
    <property type="entry name" value="WH-like_DNA-bd_sf"/>
</dbReference>
<dbReference type="Gene3D" id="1.10.1740.10">
    <property type="match status" value="1"/>
</dbReference>
<feature type="region of interest" description="Disordered" evidence="6">
    <location>
        <begin position="74"/>
        <end position="102"/>
    </location>
</feature>
<dbReference type="SUPFAM" id="SSF88946">
    <property type="entry name" value="Sigma2 domain of RNA polymerase sigma factors"/>
    <property type="match status" value="1"/>
</dbReference>
<protein>
    <submittedName>
        <fullName evidence="9">ECF RNA polymerase sigma factor SigW</fullName>
    </submittedName>
</protein>
<dbReference type="GO" id="GO:0003677">
    <property type="term" value="F:DNA binding"/>
    <property type="evidence" value="ECO:0007669"/>
    <property type="project" value="UniProtKB-KW"/>
</dbReference>
<evidence type="ECO:0000256" key="6">
    <source>
        <dbReference type="SAM" id="MobiDB-lite"/>
    </source>
</evidence>
<evidence type="ECO:0000256" key="1">
    <source>
        <dbReference type="ARBA" id="ARBA00010641"/>
    </source>
</evidence>
<dbReference type="Pfam" id="PF04542">
    <property type="entry name" value="Sigma70_r2"/>
    <property type="match status" value="1"/>
</dbReference>
<keyword evidence="10" id="KW-1185">Reference proteome</keyword>
<evidence type="ECO:0000256" key="2">
    <source>
        <dbReference type="ARBA" id="ARBA00023015"/>
    </source>
</evidence>
<dbReference type="PANTHER" id="PTHR43133:SF8">
    <property type="entry name" value="RNA POLYMERASE SIGMA FACTOR HI_1459-RELATED"/>
    <property type="match status" value="1"/>
</dbReference>
<dbReference type="Proteomes" id="UP000316921">
    <property type="component" value="Chromosome"/>
</dbReference>
<dbReference type="SUPFAM" id="SSF88659">
    <property type="entry name" value="Sigma3 and sigma4 domains of RNA polymerase sigma factors"/>
    <property type="match status" value="1"/>
</dbReference>
<sequence length="177" mass="20019">MYEAFVQRESATFLGFFRRLGASFEEAEDLVQDVLIKLYRAADNYVARERFPAFAFRVARNAWIDAERSRAVRPKRAAGGAGDDDQDAPEHRTQGRERDPEELAVVREEHSRLESCLTELPVGHRQVFELGAIQELDYAEIGSILSIPVGTVKSRMFHAVRKLRAALAERDTEGVGR</sequence>
<feature type="domain" description="RNA polymerase sigma factor 70 region 4 type 2" evidence="8">
    <location>
        <begin position="112"/>
        <end position="163"/>
    </location>
</feature>
<evidence type="ECO:0000256" key="4">
    <source>
        <dbReference type="ARBA" id="ARBA00023125"/>
    </source>
</evidence>
<reference evidence="9 10" key="1">
    <citation type="submission" date="2019-02" db="EMBL/GenBank/DDBJ databases">
        <title>Deep-cultivation of Planctomycetes and their phenomic and genomic characterization uncovers novel biology.</title>
        <authorList>
            <person name="Wiegand S."/>
            <person name="Jogler M."/>
            <person name="Boedeker C."/>
            <person name="Pinto D."/>
            <person name="Vollmers J."/>
            <person name="Rivas-Marin E."/>
            <person name="Kohn T."/>
            <person name="Peeters S.H."/>
            <person name="Heuer A."/>
            <person name="Rast P."/>
            <person name="Oberbeckmann S."/>
            <person name="Bunk B."/>
            <person name="Jeske O."/>
            <person name="Meyerdierks A."/>
            <person name="Storesund J.E."/>
            <person name="Kallscheuer N."/>
            <person name="Luecker S."/>
            <person name="Lage O.M."/>
            <person name="Pohl T."/>
            <person name="Merkel B.J."/>
            <person name="Hornburger P."/>
            <person name="Mueller R.-W."/>
            <person name="Bruemmer F."/>
            <person name="Labrenz M."/>
            <person name="Spormann A.M."/>
            <person name="Op den Camp H."/>
            <person name="Overmann J."/>
            <person name="Amann R."/>
            <person name="Jetten M.S.M."/>
            <person name="Mascher T."/>
            <person name="Medema M.H."/>
            <person name="Devos D.P."/>
            <person name="Kaster A.-K."/>
            <person name="Ovreas L."/>
            <person name="Rohde M."/>
            <person name="Galperin M.Y."/>
            <person name="Jogler C."/>
        </authorList>
    </citation>
    <scope>NUCLEOTIDE SEQUENCE [LARGE SCALE GENOMIC DNA]</scope>
    <source>
        <strain evidence="9 10">Pla133</strain>
    </source>
</reference>
<accession>A0A518BKS5</accession>
<evidence type="ECO:0000259" key="8">
    <source>
        <dbReference type="Pfam" id="PF08281"/>
    </source>
</evidence>
<dbReference type="InterPro" id="IPR013324">
    <property type="entry name" value="RNA_pol_sigma_r3/r4-like"/>
</dbReference>
<dbReference type="InterPro" id="IPR007627">
    <property type="entry name" value="RNA_pol_sigma70_r2"/>
</dbReference>
<evidence type="ECO:0000256" key="3">
    <source>
        <dbReference type="ARBA" id="ARBA00023082"/>
    </source>
</evidence>
<proteinExistence type="inferred from homology"/>
<dbReference type="AlphaFoldDB" id="A0A518BKS5"/>